<sequence length="166" mass="19149">MINKQFDDMSVNPRYWQNKSRDLFRSARVLWKAMKEDSSLSVSCYATYKMLMGMSFEALLKGLLISSQEVAISDLATHNLVELAKDSGLNLTKNENKIFTVLTDYILWAGKYPIPKNSRQLQQHRTTTSVTEQRKVKFGDLDVNEPNGALDFDNLKPMWLKISKMY</sequence>
<dbReference type="EMBL" id="VSGZ01000008">
    <property type="protein sequence ID" value="TXY93856.1"/>
    <property type="molecule type" value="Genomic_DNA"/>
</dbReference>
<reference evidence="1 2" key="1">
    <citation type="submission" date="2019-06" db="EMBL/GenBank/DDBJ databases">
        <title>Vibrio cholerae phylogeny based on whole-genome sequencing reveals genetic diversity and population strucutre.</title>
        <authorList>
            <person name="Zhiqiu Y."/>
            <person name="Bin L."/>
            <person name="Lingyan J."/>
        </authorList>
    </citation>
    <scope>NUCLEOTIDE SEQUENCE [LARGE SCALE GENOMIC DNA]</scope>
    <source>
        <strain evidence="1 2">N2768</strain>
    </source>
</reference>
<evidence type="ECO:0000313" key="2">
    <source>
        <dbReference type="Proteomes" id="UP000323583"/>
    </source>
</evidence>
<dbReference type="AlphaFoldDB" id="A0A5C9T2N8"/>
<dbReference type="Proteomes" id="UP000323583">
    <property type="component" value="Unassembled WGS sequence"/>
</dbReference>
<gene>
    <name evidence="1" type="ORF">FXE67_02950</name>
</gene>
<comment type="caution">
    <text evidence="1">The sequence shown here is derived from an EMBL/GenBank/DDBJ whole genome shotgun (WGS) entry which is preliminary data.</text>
</comment>
<accession>A0A5C9T2N8</accession>
<evidence type="ECO:0000313" key="1">
    <source>
        <dbReference type="EMBL" id="TXY93856.1"/>
    </source>
</evidence>
<evidence type="ECO:0008006" key="3">
    <source>
        <dbReference type="Google" id="ProtNLM"/>
    </source>
</evidence>
<proteinExistence type="predicted"/>
<organism evidence="1 2">
    <name type="scientific">Vibrio cholerae</name>
    <dbReference type="NCBI Taxonomy" id="666"/>
    <lineage>
        <taxon>Bacteria</taxon>
        <taxon>Pseudomonadati</taxon>
        <taxon>Pseudomonadota</taxon>
        <taxon>Gammaproteobacteria</taxon>
        <taxon>Vibrionales</taxon>
        <taxon>Vibrionaceae</taxon>
        <taxon>Vibrio</taxon>
    </lineage>
</organism>
<name>A0A5C9T2N8_VIBCL</name>
<protein>
    <recommendedName>
        <fullName evidence="3">HEPN domain-containing protein</fullName>
    </recommendedName>
</protein>